<reference evidence="3 4" key="1">
    <citation type="submission" date="2017-06" db="EMBL/GenBank/DDBJ databases">
        <authorList>
            <person name="Kim H.J."/>
            <person name="Triplett B.A."/>
        </authorList>
    </citation>
    <scope>NUCLEOTIDE SEQUENCE [LARGE SCALE GENOMIC DNA]</scope>
    <source>
        <strain evidence="3 4">DSM 25597</strain>
    </source>
</reference>
<organism evidence="3 4">
    <name type="scientific">Dokdonia pacifica</name>
    <dbReference type="NCBI Taxonomy" id="1627892"/>
    <lineage>
        <taxon>Bacteria</taxon>
        <taxon>Pseudomonadati</taxon>
        <taxon>Bacteroidota</taxon>
        <taxon>Flavobacteriia</taxon>
        <taxon>Flavobacteriales</taxon>
        <taxon>Flavobacteriaceae</taxon>
        <taxon>Dokdonia</taxon>
    </lineage>
</organism>
<keyword evidence="1" id="KW-0472">Membrane</keyword>
<dbReference type="InterPro" id="IPR046947">
    <property type="entry name" value="LytR-like"/>
</dbReference>
<dbReference type="AlphaFoldDB" id="A0A238VRC9"/>
<keyword evidence="1" id="KW-1133">Transmembrane helix</keyword>
<dbReference type="PANTHER" id="PTHR37299:SF1">
    <property type="entry name" value="STAGE 0 SPORULATION PROTEIN A HOMOLOG"/>
    <property type="match status" value="1"/>
</dbReference>
<keyword evidence="4" id="KW-1185">Reference proteome</keyword>
<proteinExistence type="predicted"/>
<evidence type="ECO:0000256" key="1">
    <source>
        <dbReference type="SAM" id="Phobius"/>
    </source>
</evidence>
<gene>
    <name evidence="3" type="ORF">SAMN06265376_101172</name>
</gene>
<dbReference type="SMART" id="SM00850">
    <property type="entry name" value="LytTR"/>
    <property type="match status" value="1"/>
</dbReference>
<dbReference type="GO" id="GO:0000156">
    <property type="term" value="F:phosphorelay response regulator activity"/>
    <property type="evidence" value="ECO:0007669"/>
    <property type="project" value="InterPro"/>
</dbReference>
<accession>A0A238VRC9</accession>
<evidence type="ECO:0000259" key="2">
    <source>
        <dbReference type="PROSITE" id="PS50930"/>
    </source>
</evidence>
<feature type="transmembrane region" description="Helical" evidence="1">
    <location>
        <begin position="52"/>
        <end position="70"/>
    </location>
</feature>
<evidence type="ECO:0000313" key="4">
    <source>
        <dbReference type="Proteomes" id="UP000198379"/>
    </source>
</evidence>
<feature type="transmembrane region" description="Helical" evidence="1">
    <location>
        <begin position="123"/>
        <end position="149"/>
    </location>
</feature>
<name>A0A238VRC9_9FLAO</name>
<dbReference type="PANTHER" id="PTHR37299">
    <property type="entry name" value="TRANSCRIPTIONAL REGULATOR-RELATED"/>
    <property type="match status" value="1"/>
</dbReference>
<dbReference type="GO" id="GO:0003677">
    <property type="term" value="F:DNA binding"/>
    <property type="evidence" value="ECO:0007669"/>
    <property type="project" value="UniProtKB-KW"/>
</dbReference>
<feature type="domain" description="HTH LytTR-type" evidence="2">
    <location>
        <begin position="186"/>
        <end position="288"/>
    </location>
</feature>
<dbReference type="InterPro" id="IPR007492">
    <property type="entry name" value="LytTR_DNA-bd_dom"/>
</dbReference>
<dbReference type="PROSITE" id="PS50930">
    <property type="entry name" value="HTH_LYTTR"/>
    <property type="match status" value="1"/>
</dbReference>
<dbReference type="Proteomes" id="UP000198379">
    <property type="component" value="Unassembled WGS sequence"/>
</dbReference>
<dbReference type="Pfam" id="PF04397">
    <property type="entry name" value="LytTR"/>
    <property type="match status" value="1"/>
</dbReference>
<evidence type="ECO:0000313" key="3">
    <source>
        <dbReference type="EMBL" id="SNR36343.1"/>
    </source>
</evidence>
<sequence length="292" mass="33562">MFSSITRFKRLLVFVALAVMLTITFETAQQLYYINRYEIAFGVTFFELLKEQSYQWILWMVLGFSLFSYIKHTKSETNSRAYYVKLILSILGLVVLNILIISILQMTFNGVSFSGSLFFNEYIVFYIFQKAPMYTLGYIAISGILHLYFSNEKLQIKVQQLSDVKVANELLYEKLSAYTDDKAQVLTIKIGNKKRVVPVAQISWIESDDYCVKVHTEDGDSLSMRTSLKALEGKLGANFLRVHRKAIVNMDFVKEFTLANPPKIILHTQDEIQVSKSQLKGVRDFLGTLEIS</sequence>
<dbReference type="Gene3D" id="2.40.50.1020">
    <property type="entry name" value="LytTr DNA-binding domain"/>
    <property type="match status" value="1"/>
</dbReference>
<feature type="transmembrane region" description="Helical" evidence="1">
    <location>
        <begin position="82"/>
        <end position="103"/>
    </location>
</feature>
<protein>
    <submittedName>
        <fullName evidence="3">LytTr DNA-binding domain-containing protein</fullName>
    </submittedName>
</protein>
<dbReference type="EMBL" id="FZNY01000001">
    <property type="protein sequence ID" value="SNR36343.1"/>
    <property type="molecule type" value="Genomic_DNA"/>
</dbReference>
<keyword evidence="1" id="KW-0812">Transmembrane</keyword>
<keyword evidence="3" id="KW-0238">DNA-binding</keyword>